<feature type="transmembrane region" description="Helical" evidence="2">
    <location>
        <begin position="227"/>
        <end position="252"/>
    </location>
</feature>
<dbReference type="GO" id="GO:0005783">
    <property type="term" value="C:endoplasmic reticulum"/>
    <property type="evidence" value="ECO:0007669"/>
    <property type="project" value="TreeGrafter"/>
</dbReference>
<dbReference type="EMBL" id="NKXS01001526">
    <property type="protein sequence ID" value="PIN18114.1"/>
    <property type="molecule type" value="Genomic_DNA"/>
</dbReference>
<dbReference type="GO" id="GO:0005886">
    <property type="term" value="C:plasma membrane"/>
    <property type="evidence" value="ECO:0007669"/>
    <property type="project" value="TreeGrafter"/>
</dbReference>
<reference evidence="4" key="1">
    <citation type="journal article" date="2018" name="Gigascience">
        <title>Genome assembly of the Pink Ipe (Handroanthus impetiginosus, Bignoniaceae), a highly valued, ecologically keystone Neotropical timber forest tree.</title>
        <authorList>
            <person name="Silva-Junior O.B."/>
            <person name="Grattapaglia D."/>
            <person name="Novaes E."/>
            <person name="Collevatti R.G."/>
        </authorList>
    </citation>
    <scope>NUCLEOTIDE SEQUENCE [LARGE SCALE GENOMIC DNA]</scope>
    <source>
        <strain evidence="4">cv. UFG-1</strain>
    </source>
</reference>
<evidence type="ECO:0000256" key="1">
    <source>
        <dbReference type="ARBA" id="ARBA00022448"/>
    </source>
</evidence>
<evidence type="ECO:0000256" key="2">
    <source>
        <dbReference type="SAM" id="Phobius"/>
    </source>
</evidence>
<dbReference type="PANTHER" id="PTHR31752:SF2">
    <property type="entry name" value="AUXIN EFFLUX CARRIER COMPONENT 5"/>
    <property type="match status" value="1"/>
</dbReference>
<accession>A0A2G9HKS8</accession>
<keyword evidence="2" id="KW-0812">Transmembrane</keyword>
<organism evidence="3 4">
    <name type="scientific">Handroanthus impetiginosus</name>
    <dbReference type="NCBI Taxonomy" id="429701"/>
    <lineage>
        <taxon>Eukaryota</taxon>
        <taxon>Viridiplantae</taxon>
        <taxon>Streptophyta</taxon>
        <taxon>Embryophyta</taxon>
        <taxon>Tracheophyta</taxon>
        <taxon>Spermatophyta</taxon>
        <taxon>Magnoliopsida</taxon>
        <taxon>eudicotyledons</taxon>
        <taxon>Gunneridae</taxon>
        <taxon>Pentapetalae</taxon>
        <taxon>asterids</taxon>
        <taxon>lamiids</taxon>
        <taxon>Lamiales</taxon>
        <taxon>Bignoniaceae</taxon>
        <taxon>Crescentiina</taxon>
        <taxon>Tabebuia alliance</taxon>
        <taxon>Handroanthus</taxon>
    </lineage>
</organism>
<keyword evidence="2" id="KW-0472">Membrane</keyword>
<comment type="caution">
    <text evidence="3">The sequence shown here is derived from an EMBL/GenBank/DDBJ whole genome shotgun (WGS) entry which is preliminary data.</text>
</comment>
<dbReference type="OrthoDB" id="2133778at2759"/>
<keyword evidence="4" id="KW-1185">Reference proteome</keyword>
<gene>
    <name evidence="3" type="ORF">CDL12_09214</name>
</gene>
<dbReference type="GO" id="GO:0009926">
    <property type="term" value="P:auxin polar transport"/>
    <property type="evidence" value="ECO:0007669"/>
    <property type="project" value="TreeGrafter"/>
</dbReference>
<dbReference type="PANTHER" id="PTHR31752">
    <property type="entry name" value="AUXIN EFFLUX CARRIER COMPONENT 1B-RELATED"/>
    <property type="match status" value="1"/>
</dbReference>
<proteinExistence type="predicted"/>
<dbReference type="STRING" id="429701.A0A2G9HKS8"/>
<dbReference type="GO" id="GO:0010329">
    <property type="term" value="F:auxin efflux transmembrane transporter activity"/>
    <property type="evidence" value="ECO:0007669"/>
    <property type="project" value="TreeGrafter"/>
</dbReference>
<evidence type="ECO:0000313" key="3">
    <source>
        <dbReference type="EMBL" id="PIN18114.1"/>
    </source>
</evidence>
<feature type="transmembrane region" description="Helical" evidence="2">
    <location>
        <begin position="264"/>
        <end position="281"/>
    </location>
</feature>
<protein>
    <submittedName>
        <fullName evidence="3">Uncharacterized protein</fullName>
    </submittedName>
</protein>
<dbReference type="InterPro" id="IPR051107">
    <property type="entry name" value="Auxin_Efflux_Carrier"/>
</dbReference>
<keyword evidence="1" id="KW-0813">Transport</keyword>
<dbReference type="Proteomes" id="UP000231279">
    <property type="component" value="Unassembled WGS sequence"/>
</dbReference>
<sequence length="286" mass="31624">MGNTLVVGVPILKAMHSPFGENLVSSLWFPLVLFMLESRHTLDYNSNKSCGPGQLCSIEIVFWINQKESMREACKNPNIYSCSLGLIWGLLATRLYLSRFGDCQVMVDSLLKMSLAAIVLNPTHPQTYGAYGGEIFTHLPGRSYGLRYIGLFCWNGPQTGKDYITRWAANSGSESIIAAGMLFFGRLISELYLPTAQLFMALQEKTSADGMQLTIYSKALRFVGRPFTMAIGAQALGLGTNVLCIVLIQAALPQRIISFVFEKVIFGMIISLPLLIAYYAILDVLH</sequence>
<name>A0A2G9HKS8_9LAMI</name>
<dbReference type="AlphaFoldDB" id="A0A2G9HKS8"/>
<evidence type="ECO:0000313" key="4">
    <source>
        <dbReference type="Proteomes" id="UP000231279"/>
    </source>
</evidence>
<keyword evidence="2" id="KW-1133">Transmembrane helix</keyword>